<organism evidence="1 2">
    <name type="scientific">Halteria grandinella</name>
    <dbReference type="NCBI Taxonomy" id="5974"/>
    <lineage>
        <taxon>Eukaryota</taxon>
        <taxon>Sar</taxon>
        <taxon>Alveolata</taxon>
        <taxon>Ciliophora</taxon>
        <taxon>Intramacronucleata</taxon>
        <taxon>Spirotrichea</taxon>
        <taxon>Stichotrichia</taxon>
        <taxon>Sporadotrichida</taxon>
        <taxon>Halteriidae</taxon>
        <taxon>Halteria</taxon>
    </lineage>
</organism>
<dbReference type="OrthoDB" id="10591717at2759"/>
<dbReference type="Proteomes" id="UP000785679">
    <property type="component" value="Unassembled WGS sequence"/>
</dbReference>
<name>A0A8J8P202_HALGN</name>
<reference evidence="1" key="1">
    <citation type="submission" date="2019-06" db="EMBL/GenBank/DDBJ databases">
        <authorList>
            <person name="Zheng W."/>
        </authorList>
    </citation>
    <scope>NUCLEOTIDE SEQUENCE</scope>
    <source>
        <strain evidence="1">QDHG01</strain>
    </source>
</reference>
<dbReference type="InterPro" id="IPR015915">
    <property type="entry name" value="Kelch-typ_b-propeller"/>
</dbReference>
<dbReference type="SUPFAM" id="SSF117281">
    <property type="entry name" value="Kelch motif"/>
    <property type="match status" value="1"/>
</dbReference>
<dbReference type="AlphaFoldDB" id="A0A8J8P202"/>
<accession>A0A8J8P202</accession>
<dbReference type="Gene3D" id="2.120.10.80">
    <property type="entry name" value="Kelch-type beta propeller"/>
    <property type="match status" value="1"/>
</dbReference>
<evidence type="ECO:0000313" key="1">
    <source>
        <dbReference type="EMBL" id="TNV85838.1"/>
    </source>
</evidence>
<comment type="caution">
    <text evidence="1">The sequence shown here is derived from an EMBL/GenBank/DDBJ whole genome shotgun (WGS) entry which is preliminary data.</text>
</comment>
<keyword evidence="2" id="KW-1185">Reference proteome</keyword>
<sequence>MLGLSQTSSLSPATSFEVHQRLQRSSAIREILEFLEPLEMLRMQQLSSKFYDRVIPKTLNTCLLSHHTRQAIYSYSVSEGKTLFKYSANLLKWDTIPYTHQIPNLKFKYSQQVVLTNMNRLFMLGGAEDENFDKLSSQMLEWDLVRNHLTLRSPLPKALIDFGAVYARGLIYCMKGFLSMNNFAKNDDTYVYDVSRDVWTVQERLNTGQFPGIRCQGNFVLNRYIYAFFQTMDVYGRIDIDKNLEEQIWDRLTVKQRGTPFLFWICSFNIPGSDEIIMFGGEAEESSGNLPLEQIDAYPEHAKKVLILNTSTNTMRDSKLRMPEDDFFYFNEATISNYKGKPTVFALGKDHIHVLSCDMSSMEVFEDEGDYGQGAG</sequence>
<proteinExistence type="predicted"/>
<dbReference type="EMBL" id="RRYP01001518">
    <property type="protein sequence ID" value="TNV85838.1"/>
    <property type="molecule type" value="Genomic_DNA"/>
</dbReference>
<gene>
    <name evidence="1" type="ORF">FGO68_gene3466</name>
</gene>
<evidence type="ECO:0000313" key="2">
    <source>
        <dbReference type="Proteomes" id="UP000785679"/>
    </source>
</evidence>
<protein>
    <submittedName>
        <fullName evidence="1">Uncharacterized protein</fullName>
    </submittedName>
</protein>